<sequence>MGEYAFRLLSFRDLALGEFVFVPGEIRDDEESSSEETLLWGSCSTRLCSAHREKNKFPPKTILGTPRLAANSVVQVKKVSATKQSRQCCSNNFLRGSAKVEAELEKWAAGGFVF</sequence>
<evidence type="ECO:0000313" key="2">
    <source>
        <dbReference type="Proteomes" id="UP001497516"/>
    </source>
</evidence>
<keyword evidence="2" id="KW-1185">Reference proteome</keyword>
<dbReference type="AlphaFoldDB" id="A0AAV2E209"/>
<dbReference type="EMBL" id="OZ034817">
    <property type="protein sequence ID" value="CAL1379854.1"/>
    <property type="molecule type" value="Genomic_DNA"/>
</dbReference>
<protein>
    <submittedName>
        <fullName evidence="1">Uncharacterized protein</fullName>
    </submittedName>
</protein>
<evidence type="ECO:0000313" key="1">
    <source>
        <dbReference type="EMBL" id="CAL1379854.1"/>
    </source>
</evidence>
<reference evidence="1 2" key="1">
    <citation type="submission" date="2024-04" db="EMBL/GenBank/DDBJ databases">
        <authorList>
            <person name="Fracassetti M."/>
        </authorList>
    </citation>
    <scope>NUCLEOTIDE SEQUENCE [LARGE SCALE GENOMIC DNA]</scope>
</reference>
<organism evidence="1 2">
    <name type="scientific">Linum trigynum</name>
    <dbReference type="NCBI Taxonomy" id="586398"/>
    <lineage>
        <taxon>Eukaryota</taxon>
        <taxon>Viridiplantae</taxon>
        <taxon>Streptophyta</taxon>
        <taxon>Embryophyta</taxon>
        <taxon>Tracheophyta</taxon>
        <taxon>Spermatophyta</taxon>
        <taxon>Magnoliopsida</taxon>
        <taxon>eudicotyledons</taxon>
        <taxon>Gunneridae</taxon>
        <taxon>Pentapetalae</taxon>
        <taxon>rosids</taxon>
        <taxon>fabids</taxon>
        <taxon>Malpighiales</taxon>
        <taxon>Linaceae</taxon>
        <taxon>Linum</taxon>
    </lineage>
</organism>
<gene>
    <name evidence="1" type="ORF">LTRI10_LOCUS21346</name>
</gene>
<name>A0AAV2E209_9ROSI</name>
<proteinExistence type="predicted"/>
<accession>A0AAV2E209</accession>
<dbReference type="Proteomes" id="UP001497516">
    <property type="component" value="Chromosome 4"/>
</dbReference>